<keyword evidence="5 9" id="KW-0560">Oxidoreductase</keyword>
<dbReference type="InterPro" id="IPR017972">
    <property type="entry name" value="Cyt_P450_CS"/>
</dbReference>
<evidence type="ECO:0000256" key="4">
    <source>
        <dbReference type="ARBA" id="ARBA00022723"/>
    </source>
</evidence>
<dbReference type="InterPro" id="IPR036396">
    <property type="entry name" value="Cyt_P450_sf"/>
</dbReference>
<comment type="caution">
    <text evidence="10">The sequence shown here is derived from an EMBL/GenBank/DDBJ whole genome shotgun (WGS) entry which is preliminary data.</text>
</comment>
<dbReference type="InterPro" id="IPR050479">
    <property type="entry name" value="CYP11_CYP27_families"/>
</dbReference>
<dbReference type="InterPro" id="IPR002401">
    <property type="entry name" value="Cyt_P450_E_grp-I"/>
</dbReference>
<reference evidence="10 11" key="1">
    <citation type="journal article" date="2014" name="Genome Biol. Evol.">
        <title>The secreted proteins of Achlya hypogyna and Thraustotheca clavata identify the ancestral oomycete secretome and reveal gene acquisitions by horizontal gene transfer.</title>
        <authorList>
            <person name="Misner I."/>
            <person name="Blouin N."/>
            <person name="Leonard G."/>
            <person name="Richards T.A."/>
            <person name="Lane C.E."/>
        </authorList>
    </citation>
    <scope>NUCLEOTIDE SEQUENCE [LARGE SCALE GENOMIC DNA]</scope>
    <source>
        <strain evidence="10 11">ATCC 48635</strain>
    </source>
</reference>
<keyword evidence="4 8" id="KW-0479">Metal-binding</keyword>
<dbReference type="AlphaFoldDB" id="A0A1V9YCC2"/>
<dbReference type="PROSITE" id="PS00086">
    <property type="entry name" value="CYTOCHROME_P450"/>
    <property type="match status" value="1"/>
</dbReference>
<keyword evidence="3 8" id="KW-0349">Heme</keyword>
<proteinExistence type="inferred from homology"/>
<sequence>MLGNRCKSTLAMLPAATARRLTLTEIPVAPETGIWPLRSSYNYVMARGGFQQLFKHVHELHGSLGPIFRIKFFPFSDEILSVADPAAVEQVYRTDGEMPQRQLLPFWLLYRDTKQWPLGTALANDAAEWKRYRTSMGADALSPRNIASWIPRIDDVAQDLAARIKQQAASANGVVPVTLDIKAYALEVASSLVFGERMGCVTADSTTPITSEAQDYITAVSGFWSTTQQLIMSVPPKAPLFVYPFLQAYKEHVAHSDFIFEMGLHFMREKMEAKGAKKGPDMLTMFLDNPELSEREAIAQALDVLFAGVDTTATTLLWTCYCLATAPNGKQIQEKMRNEVVAAMNGKTSIDDDVLSKLSYVRAVVKETMRLYPTINPNMRYLGEDVNLLGYDLPKGTAIMMSTYTTSRNPKAFENAESFYPERWLDRSAKSADVRKQAAFSTLPFGFGARSCVGRRLAETEMFVMLAHLSQTLEIQWPADAPHPGLTLETLLVPDRPLSFKFEPWTV</sequence>
<dbReference type="InterPro" id="IPR001128">
    <property type="entry name" value="Cyt_P450"/>
</dbReference>
<keyword evidence="7 9" id="KW-0503">Monooxygenase</keyword>
<dbReference type="GO" id="GO:0004497">
    <property type="term" value="F:monooxygenase activity"/>
    <property type="evidence" value="ECO:0007669"/>
    <property type="project" value="UniProtKB-KW"/>
</dbReference>
<evidence type="ECO:0000313" key="10">
    <source>
        <dbReference type="EMBL" id="OQR83348.1"/>
    </source>
</evidence>
<dbReference type="Gene3D" id="1.10.630.10">
    <property type="entry name" value="Cytochrome P450"/>
    <property type="match status" value="1"/>
</dbReference>
<dbReference type="GO" id="GO:0016705">
    <property type="term" value="F:oxidoreductase activity, acting on paired donors, with incorporation or reduction of molecular oxygen"/>
    <property type="evidence" value="ECO:0007669"/>
    <property type="project" value="InterPro"/>
</dbReference>
<dbReference type="CDD" id="cd11054">
    <property type="entry name" value="CYP24A1-like"/>
    <property type="match status" value="1"/>
</dbReference>
<evidence type="ECO:0000256" key="6">
    <source>
        <dbReference type="ARBA" id="ARBA00023004"/>
    </source>
</evidence>
<evidence type="ECO:0000256" key="9">
    <source>
        <dbReference type="RuleBase" id="RU000461"/>
    </source>
</evidence>
<dbReference type="PANTHER" id="PTHR24279:SF120">
    <property type="entry name" value="CYTOCHROME P450"/>
    <property type="match status" value="1"/>
</dbReference>
<evidence type="ECO:0000256" key="7">
    <source>
        <dbReference type="ARBA" id="ARBA00023033"/>
    </source>
</evidence>
<gene>
    <name evidence="10" type="ORF">ACHHYP_14831</name>
</gene>
<feature type="binding site" description="axial binding residue" evidence="8">
    <location>
        <position position="452"/>
    </location>
    <ligand>
        <name>heme</name>
        <dbReference type="ChEBI" id="CHEBI:30413"/>
    </ligand>
    <ligandPart>
        <name>Fe</name>
        <dbReference type="ChEBI" id="CHEBI:18248"/>
    </ligandPart>
</feature>
<dbReference type="EMBL" id="JNBR01002226">
    <property type="protein sequence ID" value="OQR83348.1"/>
    <property type="molecule type" value="Genomic_DNA"/>
</dbReference>
<dbReference type="SUPFAM" id="SSF48264">
    <property type="entry name" value="Cytochrome P450"/>
    <property type="match status" value="1"/>
</dbReference>
<dbReference type="Proteomes" id="UP000243579">
    <property type="component" value="Unassembled WGS sequence"/>
</dbReference>
<protein>
    <submittedName>
        <fullName evidence="10">Sterol 26-hydroxylase, mitochondrial-like</fullName>
    </submittedName>
</protein>
<comment type="cofactor">
    <cofactor evidence="1 8">
        <name>heme</name>
        <dbReference type="ChEBI" id="CHEBI:30413"/>
    </cofactor>
</comment>
<accession>A0A1V9YCC2</accession>
<keyword evidence="11" id="KW-1185">Reference proteome</keyword>
<dbReference type="STRING" id="1202772.A0A1V9YCC2"/>
<name>A0A1V9YCC2_ACHHY</name>
<evidence type="ECO:0000313" key="11">
    <source>
        <dbReference type="Proteomes" id="UP000243579"/>
    </source>
</evidence>
<comment type="similarity">
    <text evidence="2 9">Belongs to the cytochrome P450 family.</text>
</comment>
<evidence type="ECO:0000256" key="8">
    <source>
        <dbReference type="PIRSR" id="PIRSR602401-1"/>
    </source>
</evidence>
<dbReference type="PRINTS" id="PR00463">
    <property type="entry name" value="EP450I"/>
</dbReference>
<keyword evidence="6 8" id="KW-0408">Iron</keyword>
<evidence type="ECO:0000256" key="1">
    <source>
        <dbReference type="ARBA" id="ARBA00001971"/>
    </source>
</evidence>
<evidence type="ECO:0000256" key="2">
    <source>
        <dbReference type="ARBA" id="ARBA00010617"/>
    </source>
</evidence>
<evidence type="ECO:0000256" key="5">
    <source>
        <dbReference type="ARBA" id="ARBA00023002"/>
    </source>
</evidence>
<dbReference type="PRINTS" id="PR00385">
    <property type="entry name" value="P450"/>
</dbReference>
<dbReference type="PANTHER" id="PTHR24279">
    <property type="entry name" value="CYTOCHROME P450"/>
    <property type="match status" value="1"/>
</dbReference>
<dbReference type="GO" id="GO:0005506">
    <property type="term" value="F:iron ion binding"/>
    <property type="evidence" value="ECO:0007669"/>
    <property type="project" value="InterPro"/>
</dbReference>
<evidence type="ECO:0000256" key="3">
    <source>
        <dbReference type="ARBA" id="ARBA00022617"/>
    </source>
</evidence>
<dbReference type="OrthoDB" id="71115at2759"/>
<dbReference type="Pfam" id="PF00067">
    <property type="entry name" value="p450"/>
    <property type="match status" value="1"/>
</dbReference>
<dbReference type="GO" id="GO:0020037">
    <property type="term" value="F:heme binding"/>
    <property type="evidence" value="ECO:0007669"/>
    <property type="project" value="InterPro"/>
</dbReference>
<organism evidence="10 11">
    <name type="scientific">Achlya hypogyna</name>
    <name type="common">Oomycete</name>
    <name type="synonym">Protoachlya hypogyna</name>
    <dbReference type="NCBI Taxonomy" id="1202772"/>
    <lineage>
        <taxon>Eukaryota</taxon>
        <taxon>Sar</taxon>
        <taxon>Stramenopiles</taxon>
        <taxon>Oomycota</taxon>
        <taxon>Saprolegniomycetes</taxon>
        <taxon>Saprolegniales</taxon>
        <taxon>Achlyaceae</taxon>
        <taxon>Achlya</taxon>
    </lineage>
</organism>